<dbReference type="Pfam" id="PF02566">
    <property type="entry name" value="OsmC"/>
    <property type="match status" value="1"/>
</dbReference>
<comment type="caution">
    <text evidence="1">The sequence shown here is derived from an EMBL/GenBank/DDBJ whole genome shotgun (WGS) entry which is preliminary data.</text>
</comment>
<name>A0AAN4W2L5_9BACT</name>
<dbReference type="PANTHER" id="PTHR42830:SF1">
    <property type="entry name" value="OSMOTICALLY INDUCIBLE FAMILY PROTEIN"/>
    <property type="match status" value="1"/>
</dbReference>
<dbReference type="InterPro" id="IPR019904">
    <property type="entry name" value="Peroxiredoxin_OsmC"/>
</dbReference>
<dbReference type="InterPro" id="IPR003718">
    <property type="entry name" value="OsmC/Ohr_fam"/>
</dbReference>
<protein>
    <submittedName>
        <fullName evidence="1">Peroxiredoxin</fullName>
    </submittedName>
</protein>
<keyword evidence="2" id="KW-1185">Reference proteome</keyword>
<dbReference type="InterPro" id="IPR052707">
    <property type="entry name" value="OsmC_Ohr_Peroxiredoxin"/>
</dbReference>
<proteinExistence type="predicted"/>
<dbReference type="SUPFAM" id="SSF82784">
    <property type="entry name" value="OsmC-like"/>
    <property type="match status" value="1"/>
</dbReference>
<gene>
    <name evidence="1" type="ORF">PEDI_38970</name>
</gene>
<evidence type="ECO:0000313" key="1">
    <source>
        <dbReference type="EMBL" id="GJM63345.1"/>
    </source>
</evidence>
<evidence type="ECO:0000313" key="2">
    <source>
        <dbReference type="Proteomes" id="UP001310022"/>
    </source>
</evidence>
<dbReference type="NCBIfam" id="TIGR03562">
    <property type="entry name" value="osmo_induc_OsmC"/>
    <property type="match status" value="1"/>
</dbReference>
<dbReference type="Gene3D" id="3.30.300.20">
    <property type="match status" value="1"/>
</dbReference>
<dbReference type="Proteomes" id="UP001310022">
    <property type="component" value="Unassembled WGS sequence"/>
</dbReference>
<dbReference type="GO" id="GO:0004601">
    <property type="term" value="F:peroxidase activity"/>
    <property type="evidence" value="ECO:0007669"/>
    <property type="project" value="InterPro"/>
</dbReference>
<dbReference type="PANTHER" id="PTHR42830">
    <property type="entry name" value="OSMOTICALLY INDUCIBLE FAMILY PROTEIN"/>
    <property type="match status" value="1"/>
</dbReference>
<dbReference type="RefSeq" id="WP_338238521.1">
    <property type="nucleotide sequence ID" value="NZ_BQKE01000002.1"/>
</dbReference>
<dbReference type="InterPro" id="IPR015946">
    <property type="entry name" value="KH_dom-like_a/b"/>
</dbReference>
<dbReference type="AlphaFoldDB" id="A0AAN4W2L5"/>
<dbReference type="GO" id="GO:0006979">
    <property type="term" value="P:response to oxidative stress"/>
    <property type="evidence" value="ECO:0007669"/>
    <property type="project" value="InterPro"/>
</dbReference>
<sequence>MNTNKAKAQWTGTLKEGKGTMQFTGYEGPYTFASRFENGAETNPEELVGAAIAGCFSMFISALISEEKLSPESIDTKATVILDGDDIGPKISSIALDTTVKCTDLTSEKFEEIIEISKAKCPISRLYTGGSAEIEVKAELL</sequence>
<reference evidence="1 2" key="1">
    <citation type="submission" date="2021-12" db="EMBL/GenBank/DDBJ databases">
        <title>Genome sequencing of bacteria with rrn-lacking chromosome and rrn-plasmid.</title>
        <authorList>
            <person name="Anda M."/>
            <person name="Iwasaki W."/>
        </authorList>
    </citation>
    <scope>NUCLEOTIDE SEQUENCE [LARGE SCALE GENOMIC DNA]</scope>
    <source>
        <strain evidence="1 2">NBRC 15940</strain>
    </source>
</reference>
<accession>A0AAN4W2L5</accession>
<organism evidence="1 2">
    <name type="scientific">Persicobacter diffluens</name>
    <dbReference type="NCBI Taxonomy" id="981"/>
    <lineage>
        <taxon>Bacteria</taxon>
        <taxon>Pseudomonadati</taxon>
        <taxon>Bacteroidota</taxon>
        <taxon>Cytophagia</taxon>
        <taxon>Cytophagales</taxon>
        <taxon>Persicobacteraceae</taxon>
        <taxon>Persicobacter</taxon>
    </lineage>
</organism>
<dbReference type="EMBL" id="BQKE01000002">
    <property type="protein sequence ID" value="GJM63345.1"/>
    <property type="molecule type" value="Genomic_DNA"/>
</dbReference>
<dbReference type="InterPro" id="IPR036102">
    <property type="entry name" value="OsmC/Ohrsf"/>
</dbReference>